<name>A0A0U9I4R7_9FIRM</name>
<comment type="similarity">
    <text evidence="1 6 7">Belongs to the chaperonin (HSP60) family.</text>
</comment>
<dbReference type="InterPro" id="IPR027410">
    <property type="entry name" value="TCP-1-like_intermed_sf"/>
</dbReference>
<feature type="binding site" evidence="6">
    <location>
        <begin position="476"/>
        <end position="478"/>
    </location>
    <ligand>
        <name>ATP</name>
        <dbReference type="ChEBI" id="CHEBI:30616"/>
    </ligand>
</feature>
<dbReference type="EC" id="5.6.1.7" evidence="6"/>
<dbReference type="GO" id="GO:0140662">
    <property type="term" value="F:ATP-dependent protein folding chaperone"/>
    <property type="evidence" value="ECO:0007669"/>
    <property type="project" value="InterPro"/>
</dbReference>
<dbReference type="InterPro" id="IPR002423">
    <property type="entry name" value="Cpn60/GroEL/TCP-1"/>
</dbReference>
<dbReference type="NCBIfam" id="NF000592">
    <property type="entry name" value="PRK00013.1"/>
    <property type="match status" value="1"/>
</dbReference>
<reference evidence="9" key="1">
    <citation type="journal article" date="2016" name="Genome Announc.">
        <title>Draft Genome Sequence of the Syntrophic Lactate-Degrading Bacterium Tepidanaerobacter syntrophicus JLT.</title>
        <authorList>
            <person name="Matsuura N."/>
            <person name="Ohashi A."/>
            <person name="Tourlousse D.M."/>
            <person name="Sekiguchi Y."/>
        </authorList>
    </citation>
    <scope>NUCLEOTIDE SEQUENCE [LARGE SCALE GENOMIC DNA]</scope>
    <source>
        <strain evidence="9">JL</strain>
    </source>
</reference>
<feature type="binding site" evidence="6">
    <location>
        <position position="492"/>
    </location>
    <ligand>
        <name>ATP</name>
        <dbReference type="ChEBI" id="CHEBI:30616"/>
    </ligand>
</feature>
<feature type="binding site" evidence="6">
    <location>
        <begin position="86"/>
        <end position="90"/>
    </location>
    <ligand>
        <name>ATP</name>
        <dbReference type="ChEBI" id="CHEBI:30616"/>
    </ligand>
</feature>
<gene>
    <name evidence="6" type="primary">groEL</name>
    <name evidence="6" type="synonym">groL</name>
    <name evidence="9" type="ORF">TSYNT_7405</name>
</gene>
<dbReference type="SUPFAM" id="SSF54849">
    <property type="entry name" value="GroEL-intermediate domain like"/>
    <property type="match status" value="1"/>
</dbReference>
<dbReference type="SUPFAM" id="SSF52029">
    <property type="entry name" value="GroEL apical domain-like"/>
    <property type="match status" value="1"/>
</dbReference>
<dbReference type="InterPro" id="IPR027413">
    <property type="entry name" value="GROEL-like_equatorial_sf"/>
</dbReference>
<feature type="binding site" evidence="6">
    <location>
        <position position="413"/>
    </location>
    <ligand>
        <name>ATP</name>
        <dbReference type="ChEBI" id="CHEBI:30616"/>
    </ligand>
</feature>
<dbReference type="PANTHER" id="PTHR45633">
    <property type="entry name" value="60 KDA HEAT SHOCK PROTEIN, MITOCHONDRIAL"/>
    <property type="match status" value="1"/>
</dbReference>
<evidence type="ECO:0000256" key="6">
    <source>
        <dbReference type="HAMAP-Rule" id="MF_00600"/>
    </source>
</evidence>
<dbReference type="InterPro" id="IPR001844">
    <property type="entry name" value="Cpn60/GroEL"/>
</dbReference>
<dbReference type="Proteomes" id="UP000062160">
    <property type="component" value="Unassembled WGS sequence"/>
</dbReference>
<dbReference type="SUPFAM" id="SSF48592">
    <property type="entry name" value="GroEL equatorial domain-like"/>
    <property type="match status" value="1"/>
</dbReference>
<dbReference type="CDD" id="cd03344">
    <property type="entry name" value="GroEL"/>
    <property type="match status" value="1"/>
</dbReference>
<comment type="subcellular location">
    <subcellularLocation>
        <location evidence="6">Cytoplasm</location>
    </subcellularLocation>
</comment>
<dbReference type="NCBIfam" id="TIGR02348">
    <property type="entry name" value="GroEL"/>
    <property type="match status" value="1"/>
</dbReference>
<dbReference type="NCBIfam" id="NF009488">
    <property type="entry name" value="PRK12850.1"/>
    <property type="match status" value="1"/>
</dbReference>
<evidence type="ECO:0000256" key="1">
    <source>
        <dbReference type="ARBA" id="ARBA00006607"/>
    </source>
</evidence>
<dbReference type="RefSeq" id="WP_059032772.1">
    <property type="nucleotide sequence ID" value="NZ_BSDW01000001.1"/>
</dbReference>
<proteinExistence type="inferred from homology"/>
<evidence type="ECO:0000256" key="4">
    <source>
        <dbReference type="ARBA" id="ARBA00023186"/>
    </source>
</evidence>
<dbReference type="FunFam" id="3.50.7.10:FF:000001">
    <property type="entry name" value="60 kDa chaperonin"/>
    <property type="match status" value="1"/>
</dbReference>
<dbReference type="AlphaFoldDB" id="A0A0U9I4R7"/>
<keyword evidence="5 6" id="KW-0413">Isomerase</keyword>
<dbReference type="STRING" id="224999.GCA_001485475_01400"/>
<dbReference type="InterPro" id="IPR027409">
    <property type="entry name" value="GroEL-like_apical_dom_sf"/>
</dbReference>
<dbReference type="Gene3D" id="3.50.7.10">
    <property type="entry name" value="GroEL"/>
    <property type="match status" value="1"/>
</dbReference>
<dbReference type="PROSITE" id="PS00296">
    <property type="entry name" value="CHAPERONINS_CPN60"/>
    <property type="match status" value="1"/>
</dbReference>
<accession>A0A0U9I4R7</accession>
<keyword evidence="4 6" id="KW-0143">Chaperone</keyword>
<sequence>MAKQIKFDEDARAALLRGIDKLADTVKVTLGPKGRNVVLEKKFGTPTITNDGVTIAREIELEDPYENAGAQLIKEVATKTQDDAGDGTTTATLLAQAIIHEGMKNVVAGANPIILKKGIQKAVEAIVEEIKNFSRPVETKEAIAQVASISAADEEIGQLIAEAMEKVGKDGVITVEESQTMGTTLEVVEGMEFDRGYISPYMVTDTEKMEAVLDEPYILITDKKISTVQDLLPVLEKIVQQGKKLLIIAEDVEGEALATLVVNKLRGTLTCVAVKAPGFGDRRKEMLEDIAILTGGRVISEDLGMELKNVDISMLGRARQVKVDKENTTIVEGAGNPEEIKKRINAIKAQIEETTSDFDREKLQERLAKLAGGVAVIQVGAATETELKERKLRIEDALSATRAAVEEGIVPGGGTAFIDAISALDKVEAEGDEAIGVNIIRRALEEPVRQIATNAGYEGSIIVEKVKSSPKGVGFDALHSEYVNMIEKGIVDPAKVTRSTLQNAASIAAMVITTEAVVTEVPEKEKPMAGMPPSPDMMY</sequence>
<keyword evidence="10" id="KW-1185">Reference proteome</keyword>
<dbReference type="GO" id="GO:0042026">
    <property type="term" value="P:protein refolding"/>
    <property type="evidence" value="ECO:0007669"/>
    <property type="project" value="UniProtKB-UniRule"/>
</dbReference>
<evidence type="ECO:0000256" key="3">
    <source>
        <dbReference type="ARBA" id="ARBA00022840"/>
    </source>
</evidence>
<dbReference type="Gene3D" id="3.30.260.10">
    <property type="entry name" value="TCP-1-like chaperonin intermediate domain"/>
    <property type="match status" value="1"/>
</dbReference>
<dbReference type="Pfam" id="PF00118">
    <property type="entry name" value="Cpn60_TCP1"/>
    <property type="match status" value="1"/>
</dbReference>
<dbReference type="OrthoDB" id="9766614at2"/>
<dbReference type="GO" id="GO:0005737">
    <property type="term" value="C:cytoplasm"/>
    <property type="evidence" value="ECO:0007669"/>
    <property type="project" value="UniProtKB-SubCell"/>
</dbReference>
<keyword evidence="2 6" id="KW-0547">Nucleotide-binding</keyword>
<evidence type="ECO:0000256" key="2">
    <source>
        <dbReference type="ARBA" id="ARBA00022741"/>
    </source>
</evidence>
<organism evidence="9">
    <name type="scientific">Tepidanaerobacter syntrophicus</name>
    <dbReference type="NCBI Taxonomy" id="224999"/>
    <lineage>
        <taxon>Bacteria</taxon>
        <taxon>Bacillati</taxon>
        <taxon>Bacillota</taxon>
        <taxon>Clostridia</taxon>
        <taxon>Thermosediminibacterales</taxon>
        <taxon>Tepidanaerobacteraceae</taxon>
        <taxon>Tepidanaerobacter</taxon>
    </lineage>
</organism>
<comment type="function">
    <text evidence="6 8">Together with its co-chaperonin GroES, plays an essential role in assisting protein folding. The GroEL-GroES system forms a nano-cage that allows encapsulation of the non-native substrate proteins and provides a physical environment optimized to promote and accelerate protein folding.</text>
</comment>
<dbReference type="NCBIfam" id="NF009487">
    <property type="entry name" value="PRK12849.1"/>
    <property type="match status" value="1"/>
</dbReference>
<dbReference type="HAMAP" id="MF_00600">
    <property type="entry name" value="CH60"/>
    <property type="match status" value="1"/>
</dbReference>
<evidence type="ECO:0000313" key="9">
    <source>
        <dbReference type="EMBL" id="GAQ25384.1"/>
    </source>
</evidence>
<dbReference type="EMBL" id="DF977001">
    <property type="protein sequence ID" value="GAQ25384.1"/>
    <property type="molecule type" value="Genomic_DNA"/>
</dbReference>
<dbReference type="PRINTS" id="PR00298">
    <property type="entry name" value="CHAPERONIN60"/>
</dbReference>
<evidence type="ECO:0000256" key="8">
    <source>
        <dbReference type="RuleBase" id="RU000419"/>
    </source>
</evidence>
<comment type="subunit">
    <text evidence="6 8">Forms a cylinder of 14 subunits composed of two heptameric rings stacked back-to-back. Interacts with the co-chaperonin GroES.</text>
</comment>
<keyword evidence="6" id="KW-0963">Cytoplasm</keyword>
<dbReference type="GO" id="GO:0051082">
    <property type="term" value="F:unfolded protein binding"/>
    <property type="evidence" value="ECO:0007669"/>
    <property type="project" value="UniProtKB-UniRule"/>
</dbReference>
<evidence type="ECO:0000313" key="10">
    <source>
        <dbReference type="Proteomes" id="UP000062160"/>
    </source>
</evidence>
<dbReference type="InterPro" id="IPR018370">
    <property type="entry name" value="Chaperonin_Cpn60_CS"/>
</dbReference>
<dbReference type="GO" id="GO:0005524">
    <property type="term" value="F:ATP binding"/>
    <property type="evidence" value="ECO:0007669"/>
    <property type="project" value="UniProtKB-UniRule"/>
</dbReference>
<dbReference type="NCBIfam" id="NF009489">
    <property type="entry name" value="PRK12851.1"/>
    <property type="match status" value="1"/>
</dbReference>
<evidence type="ECO:0000256" key="5">
    <source>
        <dbReference type="ARBA" id="ARBA00023235"/>
    </source>
</evidence>
<comment type="caution">
    <text evidence="6">Lacks conserved residue(s) required for the propagation of feature annotation.</text>
</comment>
<keyword evidence="3 6" id="KW-0067">ATP-binding</keyword>
<feature type="binding site" evidence="6">
    <location>
        <begin position="29"/>
        <end position="32"/>
    </location>
    <ligand>
        <name>ATP</name>
        <dbReference type="ChEBI" id="CHEBI:30616"/>
    </ligand>
</feature>
<protein>
    <recommendedName>
        <fullName evidence="6">Chaperonin GroEL</fullName>
        <ecNumber evidence="6">5.6.1.7</ecNumber>
    </recommendedName>
    <alternativeName>
        <fullName evidence="6">60 kDa chaperonin</fullName>
    </alternativeName>
    <alternativeName>
        <fullName evidence="6">Chaperonin-60</fullName>
        <shortName evidence="6">Cpn60</shortName>
    </alternativeName>
</protein>
<dbReference type="Gene3D" id="1.10.560.10">
    <property type="entry name" value="GroEL-like equatorial domain"/>
    <property type="match status" value="1"/>
</dbReference>
<dbReference type="GO" id="GO:0016853">
    <property type="term" value="F:isomerase activity"/>
    <property type="evidence" value="ECO:0007669"/>
    <property type="project" value="UniProtKB-KW"/>
</dbReference>
<evidence type="ECO:0000256" key="7">
    <source>
        <dbReference type="RuleBase" id="RU000418"/>
    </source>
</evidence>